<dbReference type="PANTHER" id="PTHR38589">
    <property type="entry name" value="BLR0621 PROTEIN"/>
    <property type="match status" value="1"/>
</dbReference>
<dbReference type="PROSITE" id="PS52029">
    <property type="entry name" value="LD_TPASE"/>
    <property type="match status" value="1"/>
</dbReference>
<keyword evidence="1" id="KW-0573">Peptidoglycan synthesis</keyword>
<gene>
    <name evidence="3" type="ORF">ACFO5Q_02345</name>
</gene>
<accession>A0ABV8U6F8</accession>
<protein>
    <submittedName>
        <fullName evidence="3">L,D-transpeptidase</fullName>
    </submittedName>
</protein>
<organism evidence="3 4">
    <name type="scientific">Kordiimonas lipolytica</name>
    <dbReference type="NCBI Taxonomy" id="1662421"/>
    <lineage>
        <taxon>Bacteria</taxon>
        <taxon>Pseudomonadati</taxon>
        <taxon>Pseudomonadota</taxon>
        <taxon>Alphaproteobacteria</taxon>
        <taxon>Kordiimonadales</taxon>
        <taxon>Kordiimonadaceae</taxon>
        <taxon>Kordiimonas</taxon>
    </lineage>
</organism>
<dbReference type="InterPro" id="IPR005490">
    <property type="entry name" value="LD_TPept_cat_dom"/>
</dbReference>
<dbReference type="PANTHER" id="PTHR38589:SF1">
    <property type="entry name" value="BLR0621 PROTEIN"/>
    <property type="match status" value="1"/>
</dbReference>
<keyword evidence="1" id="KW-0133">Cell shape</keyword>
<feature type="active site" description="Proton donor/acceptor" evidence="1">
    <location>
        <position position="137"/>
    </location>
</feature>
<comment type="caution">
    <text evidence="3">The sequence shown here is derived from an EMBL/GenBank/DDBJ whole genome shotgun (WGS) entry which is preliminary data.</text>
</comment>
<comment type="pathway">
    <text evidence="1">Cell wall biogenesis; peptidoglycan biosynthesis.</text>
</comment>
<dbReference type="RefSeq" id="WP_231727256.1">
    <property type="nucleotide sequence ID" value="NZ_LRUB01000024.1"/>
</dbReference>
<dbReference type="EMBL" id="JBHSCR010000001">
    <property type="protein sequence ID" value="MFC4346685.1"/>
    <property type="molecule type" value="Genomic_DNA"/>
</dbReference>
<evidence type="ECO:0000256" key="1">
    <source>
        <dbReference type="PROSITE-ProRule" id="PRU01373"/>
    </source>
</evidence>
<reference evidence="4" key="1">
    <citation type="journal article" date="2019" name="Int. J. Syst. Evol. Microbiol.">
        <title>The Global Catalogue of Microorganisms (GCM) 10K type strain sequencing project: providing services to taxonomists for standard genome sequencing and annotation.</title>
        <authorList>
            <consortium name="The Broad Institute Genomics Platform"/>
            <consortium name="The Broad Institute Genome Sequencing Center for Infectious Disease"/>
            <person name="Wu L."/>
            <person name="Ma J."/>
        </authorList>
    </citation>
    <scope>NUCLEOTIDE SEQUENCE [LARGE SCALE GENOMIC DNA]</scope>
    <source>
        <strain evidence="4">CGMCC 1.15304</strain>
    </source>
</reference>
<proteinExistence type="predicted"/>
<name>A0ABV8U6F8_9PROT</name>
<feature type="domain" description="L,D-TPase catalytic" evidence="2">
    <location>
        <begin position="1"/>
        <end position="173"/>
    </location>
</feature>
<keyword evidence="4" id="KW-1185">Reference proteome</keyword>
<keyword evidence="1" id="KW-0961">Cell wall biogenesis/degradation</keyword>
<sequence>MTVWLVTPDKDNSRRGRLTGPMFEAPCALGKHGVIAQDRGREGDGKTPAGTYPFRKVFYRPDREEPPVTDLAVEALTPTHGWCDDVESPHYNRLVRLPFGPSHEKMWREDALYDLVVVLGHNDDPVVPGLGSAIFLHVAKDGFKPTLGCVAVEKGALRRFLRQVKPDDRIKVELG</sequence>
<feature type="active site" description="Nucleophile" evidence="1">
    <location>
        <position position="149"/>
    </location>
</feature>
<evidence type="ECO:0000259" key="2">
    <source>
        <dbReference type="PROSITE" id="PS52029"/>
    </source>
</evidence>
<evidence type="ECO:0000313" key="3">
    <source>
        <dbReference type="EMBL" id="MFC4346685.1"/>
    </source>
</evidence>
<dbReference type="Proteomes" id="UP001595776">
    <property type="component" value="Unassembled WGS sequence"/>
</dbReference>
<evidence type="ECO:0000313" key="4">
    <source>
        <dbReference type="Proteomes" id="UP001595776"/>
    </source>
</evidence>
<dbReference type="Pfam" id="PF03734">
    <property type="entry name" value="YkuD"/>
    <property type="match status" value="1"/>
</dbReference>